<sequence length="184" mass="20276">MTGGGSPTPLTGGGTISVPSSAVRRGGPTQTAPPLPSVIKVNGYGEFSGLLHNSPHSVSFEGELYPTALHLFEACKFLPHRPDLADCIRQCESVEEVISISAELADFIRRDWGKVMLSTMDEVLYLKFRQHRDLRRLLSSTYPAKLVYVESRDLFWGDGAGAGMNELGKLLMHVCERLRNERGM</sequence>
<dbReference type="InterPro" id="IPR037238">
    <property type="entry name" value="YbiA-like_sf"/>
</dbReference>
<reference evidence="3" key="1">
    <citation type="submission" date="2019-10" db="EMBL/GenBank/DDBJ databases">
        <authorList>
            <consortium name="DOE Joint Genome Institute"/>
            <person name="Kuo A."/>
            <person name="Miyauchi S."/>
            <person name="Kiss E."/>
            <person name="Drula E."/>
            <person name="Kohler A."/>
            <person name="Sanchez-Garcia M."/>
            <person name="Andreopoulos B."/>
            <person name="Barry K.W."/>
            <person name="Bonito G."/>
            <person name="Buee M."/>
            <person name="Carver A."/>
            <person name="Chen C."/>
            <person name="Cichocki N."/>
            <person name="Clum A."/>
            <person name="Culley D."/>
            <person name="Crous P.W."/>
            <person name="Fauchery L."/>
            <person name="Girlanda M."/>
            <person name="Hayes R."/>
            <person name="Keri Z."/>
            <person name="LaButti K."/>
            <person name="Lipzen A."/>
            <person name="Lombard V."/>
            <person name="Magnuson J."/>
            <person name="Maillard F."/>
            <person name="Morin E."/>
            <person name="Murat C."/>
            <person name="Nolan M."/>
            <person name="Ohm R."/>
            <person name="Pangilinan J."/>
            <person name="Pereira M."/>
            <person name="Perotto S."/>
            <person name="Peter M."/>
            <person name="Riley R."/>
            <person name="Sitrit Y."/>
            <person name="Stielow B."/>
            <person name="Szollosi G."/>
            <person name="Zifcakova L."/>
            <person name="Stursova M."/>
            <person name="Spatafora J.W."/>
            <person name="Tedersoo L."/>
            <person name="Vaario L.-M."/>
            <person name="Yamada A."/>
            <person name="Yan M."/>
            <person name="Wang P."/>
            <person name="Xu J."/>
            <person name="Bruns T."/>
            <person name="Baldrian P."/>
            <person name="Vilgalys R."/>
            <person name="Henrissat B."/>
            <person name="Grigoriev I.V."/>
            <person name="Hibbett D."/>
            <person name="Nagy L.G."/>
            <person name="Martin F.M."/>
        </authorList>
    </citation>
    <scope>NUCLEOTIDE SEQUENCE</scope>
    <source>
        <strain evidence="3">Prilba</strain>
    </source>
</reference>
<dbReference type="SUPFAM" id="SSF143990">
    <property type="entry name" value="YbiA-like"/>
    <property type="match status" value="1"/>
</dbReference>
<dbReference type="InterPro" id="IPR012816">
    <property type="entry name" value="NADAR"/>
</dbReference>
<reference evidence="3" key="2">
    <citation type="journal article" date="2020" name="Nat. Commun.">
        <title>Large-scale genome sequencing of mycorrhizal fungi provides insights into the early evolution of symbiotic traits.</title>
        <authorList>
            <person name="Miyauchi S."/>
            <person name="Kiss E."/>
            <person name="Kuo A."/>
            <person name="Drula E."/>
            <person name="Kohler A."/>
            <person name="Sanchez-Garcia M."/>
            <person name="Morin E."/>
            <person name="Andreopoulos B."/>
            <person name="Barry K.W."/>
            <person name="Bonito G."/>
            <person name="Buee M."/>
            <person name="Carver A."/>
            <person name="Chen C."/>
            <person name="Cichocki N."/>
            <person name="Clum A."/>
            <person name="Culley D."/>
            <person name="Crous P.W."/>
            <person name="Fauchery L."/>
            <person name="Girlanda M."/>
            <person name="Hayes R.D."/>
            <person name="Keri Z."/>
            <person name="LaButti K."/>
            <person name="Lipzen A."/>
            <person name="Lombard V."/>
            <person name="Magnuson J."/>
            <person name="Maillard F."/>
            <person name="Murat C."/>
            <person name="Nolan M."/>
            <person name="Ohm R.A."/>
            <person name="Pangilinan J."/>
            <person name="Pereira M.F."/>
            <person name="Perotto S."/>
            <person name="Peter M."/>
            <person name="Pfister S."/>
            <person name="Riley R."/>
            <person name="Sitrit Y."/>
            <person name="Stielow J.B."/>
            <person name="Szollosi G."/>
            <person name="Zifcakova L."/>
            <person name="Stursova M."/>
            <person name="Spatafora J.W."/>
            <person name="Tedersoo L."/>
            <person name="Vaario L.M."/>
            <person name="Yamada A."/>
            <person name="Yan M."/>
            <person name="Wang P."/>
            <person name="Xu J."/>
            <person name="Bruns T."/>
            <person name="Baldrian P."/>
            <person name="Vilgalys R."/>
            <person name="Dunand C."/>
            <person name="Henrissat B."/>
            <person name="Grigoriev I.V."/>
            <person name="Hibbett D."/>
            <person name="Nagy L.G."/>
            <person name="Martin F.M."/>
        </authorList>
    </citation>
    <scope>NUCLEOTIDE SEQUENCE</scope>
    <source>
        <strain evidence="3">Prilba</strain>
    </source>
</reference>
<accession>A0A9P5MM93</accession>
<comment type="caution">
    <text evidence="3">The sequence shown here is derived from an EMBL/GenBank/DDBJ whole genome shotgun (WGS) entry which is preliminary data.</text>
</comment>
<protein>
    <recommendedName>
        <fullName evidence="2">NADAR domain-containing protein</fullName>
    </recommendedName>
</protein>
<evidence type="ECO:0000313" key="3">
    <source>
        <dbReference type="EMBL" id="KAF8462179.1"/>
    </source>
</evidence>
<dbReference type="CDD" id="cd15457">
    <property type="entry name" value="NADAR"/>
    <property type="match status" value="1"/>
</dbReference>
<evidence type="ECO:0000259" key="2">
    <source>
        <dbReference type="Pfam" id="PF08719"/>
    </source>
</evidence>
<keyword evidence="4" id="KW-1185">Reference proteome</keyword>
<evidence type="ECO:0000313" key="4">
    <source>
        <dbReference type="Proteomes" id="UP000759537"/>
    </source>
</evidence>
<dbReference type="Gene3D" id="1.10.357.40">
    <property type="entry name" value="YbiA-like"/>
    <property type="match status" value="1"/>
</dbReference>
<dbReference type="AlphaFoldDB" id="A0A9P5MM93"/>
<organism evidence="3 4">
    <name type="scientific">Russula ochroleuca</name>
    <dbReference type="NCBI Taxonomy" id="152965"/>
    <lineage>
        <taxon>Eukaryota</taxon>
        <taxon>Fungi</taxon>
        <taxon>Dikarya</taxon>
        <taxon>Basidiomycota</taxon>
        <taxon>Agaricomycotina</taxon>
        <taxon>Agaricomycetes</taxon>
        <taxon>Russulales</taxon>
        <taxon>Russulaceae</taxon>
        <taxon>Russula</taxon>
    </lineage>
</organism>
<dbReference type="Pfam" id="PF08719">
    <property type="entry name" value="NADAR"/>
    <property type="match status" value="1"/>
</dbReference>
<evidence type="ECO:0000256" key="1">
    <source>
        <dbReference type="SAM" id="MobiDB-lite"/>
    </source>
</evidence>
<dbReference type="OrthoDB" id="206452at2759"/>
<feature type="compositionally biased region" description="Gly residues" evidence="1">
    <location>
        <begin position="1"/>
        <end position="15"/>
    </location>
</feature>
<gene>
    <name evidence="3" type="ORF">DFH94DRAFT_640744</name>
</gene>
<feature type="domain" description="NADAR" evidence="2">
    <location>
        <begin position="49"/>
        <end position="179"/>
    </location>
</feature>
<name>A0A9P5MM93_9AGAM</name>
<dbReference type="Proteomes" id="UP000759537">
    <property type="component" value="Unassembled WGS sequence"/>
</dbReference>
<feature type="region of interest" description="Disordered" evidence="1">
    <location>
        <begin position="1"/>
        <end position="35"/>
    </location>
</feature>
<dbReference type="EMBL" id="WHVB01000102">
    <property type="protein sequence ID" value="KAF8462179.1"/>
    <property type="molecule type" value="Genomic_DNA"/>
</dbReference>
<proteinExistence type="predicted"/>